<sequence>MEDGTRETLMGRLRAGFLLAGFILSAMVLMPVQALALKMNWPLAKRLPNFYHRFLCKLVGIRVVTRGEPYQGGACLIAANHTSWLDIPIMASLQPSSFVAKSEVAGWPFFGTLARLQQTVFVERERRTRTAESRNEIHARIAGGDRLILFPEGTSSDGNRVLNFKSALMSVAQLTIVNGEEDREDDLVVQPVSVAYVKLHGLPMGRQFRPFFAWYGDMDLFPHLWEAFSLGPIDVMVEYHKPVTIREIGNRKALAMYCEEACRSGVIRAINGRFDEESEAPDAGTIELPPRLAAAL</sequence>
<organism evidence="6 7">
    <name type="scientific">Parvibaculum sedimenti</name>
    <dbReference type="NCBI Taxonomy" id="2608632"/>
    <lineage>
        <taxon>Bacteria</taxon>
        <taxon>Pseudomonadati</taxon>
        <taxon>Pseudomonadota</taxon>
        <taxon>Alphaproteobacteria</taxon>
        <taxon>Hyphomicrobiales</taxon>
        <taxon>Parvibaculaceae</taxon>
        <taxon>Parvibaculum</taxon>
    </lineage>
</organism>
<dbReference type="GO" id="GO:0003841">
    <property type="term" value="F:1-acylglycerol-3-phosphate O-acyltransferase activity"/>
    <property type="evidence" value="ECO:0007669"/>
    <property type="project" value="TreeGrafter"/>
</dbReference>
<accession>A0A6N6VNV5</accession>
<comment type="pathway">
    <text evidence="1">Lipid metabolism.</text>
</comment>
<keyword evidence="4" id="KW-1133">Transmembrane helix</keyword>
<dbReference type="CDD" id="cd07989">
    <property type="entry name" value="LPLAT_AGPAT-like"/>
    <property type="match status" value="1"/>
</dbReference>
<keyword evidence="4" id="KW-0472">Membrane</keyword>
<evidence type="ECO:0000256" key="3">
    <source>
        <dbReference type="ARBA" id="ARBA00023315"/>
    </source>
</evidence>
<feature type="domain" description="Phospholipid/glycerol acyltransferase" evidence="5">
    <location>
        <begin position="75"/>
        <end position="197"/>
    </location>
</feature>
<feature type="transmembrane region" description="Helical" evidence="4">
    <location>
        <begin position="15"/>
        <end position="37"/>
    </location>
</feature>
<comment type="caution">
    <text evidence="6">The sequence shown here is derived from an EMBL/GenBank/DDBJ whole genome shotgun (WGS) entry which is preliminary data.</text>
</comment>
<dbReference type="PANTHER" id="PTHR10434:SF11">
    <property type="entry name" value="1-ACYL-SN-GLYCEROL-3-PHOSPHATE ACYLTRANSFERASE"/>
    <property type="match status" value="1"/>
</dbReference>
<keyword evidence="2 6" id="KW-0808">Transferase</keyword>
<dbReference type="InterPro" id="IPR002123">
    <property type="entry name" value="Plipid/glycerol_acylTrfase"/>
</dbReference>
<dbReference type="PANTHER" id="PTHR10434">
    <property type="entry name" value="1-ACYL-SN-GLYCEROL-3-PHOSPHATE ACYLTRANSFERASE"/>
    <property type="match status" value="1"/>
</dbReference>
<evidence type="ECO:0000256" key="2">
    <source>
        <dbReference type="ARBA" id="ARBA00022679"/>
    </source>
</evidence>
<evidence type="ECO:0000313" key="6">
    <source>
        <dbReference type="EMBL" id="KAB7742902.1"/>
    </source>
</evidence>
<evidence type="ECO:0000256" key="1">
    <source>
        <dbReference type="ARBA" id="ARBA00005189"/>
    </source>
</evidence>
<dbReference type="AlphaFoldDB" id="A0A6N6VNV5"/>
<evidence type="ECO:0000313" key="7">
    <source>
        <dbReference type="Proteomes" id="UP000468901"/>
    </source>
</evidence>
<keyword evidence="3 6" id="KW-0012">Acyltransferase</keyword>
<evidence type="ECO:0000256" key="4">
    <source>
        <dbReference type="SAM" id="Phobius"/>
    </source>
</evidence>
<proteinExistence type="predicted"/>
<dbReference type="SMART" id="SM00563">
    <property type="entry name" value="PlsC"/>
    <property type="match status" value="1"/>
</dbReference>
<name>A0A6N6VNV5_9HYPH</name>
<reference evidence="6 7" key="1">
    <citation type="submission" date="2019-09" db="EMBL/GenBank/DDBJ databases">
        <title>Parvibaculum sedimenti sp. nov., isolated from sediment.</title>
        <authorList>
            <person name="Wang Y."/>
        </authorList>
    </citation>
    <scope>NUCLEOTIDE SEQUENCE [LARGE SCALE GENOMIC DNA]</scope>
    <source>
        <strain evidence="6 7">HXT-9</strain>
    </source>
</reference>
<dbReference type="GO" id="GO:0006654">
    <property type="term" value="P:phosphatidic acid biosynthetic process"/>
    <property type="evidence" value="ECO:0007669"/>
    <property type="project" value="TreeGrafter"/>
</dbReference>
<dbReference type="Proteomes" id="UP000468901">
    <property type="component" value="Unassembled WGS sequence"/>
</dbReference>
<keyword evidence="4" id="KW-0812">Transmembrane</keyword>
<gene>
    <name evidence="6" type="ORF">F2P47_00210</name>
</gene>
<protein>
    <submittedName>
        <fullName evidence="6">1-acyl-sn-glycerol-3-phosphate acyltransferase</fullName>
    </submittedName>
</protein>
<dbReference type="SUPFAM" id="SSF69593">
    <property type="entry name" value="Glycerol-3-phosphate (1)-acyltransferase"/>
    <property type="match status" value="1"/>
</dbReference>
<dbReference type="Pfam" id="PF01553">
    <property type="entry name" value="Acyltransferase"/>
    <property type="match status" value="1"/>
</dbReference>
<dbReference type="EMBL" id="WESC01000001">
    <property type="protein sequence ID" value="KAB7742902.1"/>
    <property type="molecule type" value="Genomic_DNA"/>
</dbReference>
<keyword evidence="7" id="KW-1185">Reference proteome</keyword>
<evidence type="ECO:0000259" key="5">
    <source>
        <dbReference type="SMART" id="SM00563"/>
    </source>
</evidence>